<dbReference type="SUPFAM" id="SSF52540">
    <property type="entry name" value="P-loop containing nucleoside triphosphate hydrolases"/>
    <property type="match status" value="1"/>
</dbReference>
<dbReference type="GO" id="GO:0016887">
    <property type="term" value="F:ATP hydrolysis activity"/>
    <property type="evidence" value="ECO:0007669"/>
    <property type="project" value="InterPro"/>
</dbReference>
<comment type="subcellular location">
    <subcellularLocation>
        <location evidence="1">Cell membrane</location>
        <topology evidence="1">Multi-pass membrane protein</topology>
    </subcellularLocation>
</comment>
<dbReference type="SMART" id="SM00382">
    <property type="entry name" value="AAA"/>
    <property type="match status" value="1"/>
</dbReference>
<dbReference type="GO" id="GO:0005524">
    <property type="term" value="F:ATP binding"/>
    <property type="evidence" value="ECO:0007669"/>
    <property type="project" value="UniProtKB-KW"/>
</dbReference>
<feature type="domain" description="ABC transporter" evidence="8">
    <location>
        <begin position="359"/>
        <end position="590"/>
    </location>
</feature>
<dbReference type="Gene3D" id="1.20.1560.10">
    <property type="entry name" value="ABC transporter type 1, transmembrane domain"/>
    <property type="match status" value="1"/>
</dbReference>
<keyword evidence="6 7" id="KW-0472">Membrane</keyword>
<dbReference type="Pfam" id="PF00664">
    <property type="entry name" value="ABC_membrane"/>
    <property type="match status" value="1"/>
</dbReference>
<evidence type="ECO:0000256" key="1">
    <source>
        <dbReference type="ARBA" id="ARBA00004651"/>
    </source>
</evidence>
<dbReference type="SUPFAM" id="SSF90123">
    <property type="entry name" value="ABC transporter transmembrane region"/>
    <property type="match status" value="1"/>
</dbReference>
<dbReference type="EMBL" id="FQUP01000003">
    <property type="protein sequence ID" value="SHG10566.1"/>
    <property type="molecule type" value="Genomic_DNA"/>
</dbReference>
<evidence type="ECO:0000256" key="6">
    <source>
        <dbReference type="ARBA" id="ARBA00023136"/>
    </source>
</evidence>
<evidence type="ECO:0000256" key="4">
    <source>
        <dbReference type="ARBA" id="ARBA00022840"/>
    </source>
</evidence>
<feature type="transmembrane region" description="Helical" evidence="7">
    <location>
        <begin position="146"/>
        <end position="167"/>
    </location>
</feature>
<evidence type="ECO:0000313" key="11">
    <source>
        <dbReference type="Proteomes" id="UP000184485"/>
    </source>
</evidence>
<dbReference type="GO" id="GO:0042883">
    <property type="term" value="P:cysteine transport"/>
    <property type="evidence" value="ECO:0007669"/>
    <property type="project" value="InterPro"/>
</dbReference>
<organism evidence="10 11">
    <name type="scientific">Kaistia soli DSM 19436</name>
    <dbReference type="NCBI Taxonomy" id="1122133"/>
    <lineage>
        <taxon>Bacteria</taxon>
        <taxon>Pseudomonadati</taxon>
        <taxon>Pseudomonadota</taxon>
        <taxon>Alphaproteobacteria</taxon>
        <taxon>Hyphomicrobiales</taxon>
        <taxon>Kaistiaceae</taxon>
        <taxon>Kaistia</taxon>
    </lineage>
</organism>
<dbReference type="RefSeq" id="WP_073055403.1">
    <property type="nucleotide sequence ID" value="NZ_FQUP01000003.1"/>
</dbReference>
<dbReference type="Pfam" id="PF00005">
    <property type="entry name" value="ABC_tran"/>
    <property type="match status" value="1"/>
</dbReference>
<dbReference type="PANTHER" id="PTHR24221">
    <property type="entry name" value="ATP-BINDING CASSETTE SUB-FAMILY B"/>
    <property type="match status" value="1"/>
</dbReference>
<dbReference type="STRING" id="1122133.SAMN02745157_3617"/>
<dbReference type="GO" id="GO:0034040">
    <property type="term" value="F:ATPase-coupled lipid transmembrane transporter activity"/>
    <property type="evidence" value="ECO:0007669"/>
    <property type="project" value="TreeGrafter"/>
</dbReference>
<keyword evidence="11" id="KW-1185">Reference proteome</keyword>
<dbReference type="NCBIfam" id="TIGR02857">
    <property type="entry name" value="CydD"/>
    <property type="match status" value="1"/>
</dbReference>
<evidence type="ECO:0000259" key="9">
    <source>
        <dbReference type="PROSITE" id="PS50929"/>
    </source>
</evidence>
<dbReference type="InterPro" id="IPR036640">
    <property type="entry name" value="ABC1_TM_sf"/>
</dbReference>
<name>A0A1M5H3V2_9HYPH</name>
<feature type="transmembrane region" description="Helical" evidence="7">
    <location>
        <begin position="173"/>
        <end position="195"/>
    </location>
</feature>
<dbReference type="PROSITE" id="PS50929">
    <property type="entry name" value="ABC_TM1F"/>
    <property type="match status" value="1"/>
</dbReference>
<evidence type="ECO:0000256" key="3">
    <source>
        <dbReference type="ARBA" id="ARBA00022741"/>
    </source>
</evidence>
<sequence>MSTIEHDPASAATRLGAAEMAWLKAQRRAGGLWLRVAIAVPLVAGLFTVAQAFTLATIIDRALVGNVPPADKIGQVLQLVAIICARAGLALLGERLGSRASEDVKRAIRESLQASIMARSPEWLRERSSGVLASQLVDGVEALDGYFARFLPAMIAAAVLPLAFAIGLMPVDIVVGALFLVTAPLIPLFMALVGWGAEAASRRHMTAMTRLSGLFADRLRGILVLKLFGRAEDEVARVKAASDDVAKRTLQVLRIAFLSSAVLEFFAAIGVAGVALYVGLTYVGFIDLRGSTLGLQAGLFCLLMAPEVYMPLRTLAAHYHDRAAAKAAVADFAALIDTPEDVAASAAPTKSLPTGALPVTIRRLTLHAAGRGVILDDVDLDILAGARIAILGPSGIGKSSLIEAMARLRSFEGSISIGGVPLGEIDEGSLRREVALLGQRPRLFHGTIADNIRLARRDATDSEVSLAADRALVGDFADRTPDGLETAMGERGRGVSGGEAHRVALARIFLRDPGLILLDEPTAHLDAVTEARIIDAILAFAEGRTLVVVTHSEAVARSMDRIYRIAGGRLLPVPHRPVGVASARRERGDLP</sequence>
<dbReference type="InterPro" id="IPR027417">
    <property type="entry name" value="P-loop_NTPase"/>
</dbReference>
<accession>A0A1M5H3V2</accession>
<evidence type="ECO:0000256" key="5">
    <source>
        <dbReference type="ARBA" id="ARBA00022989"/>
    </source>
</evidence>
<dbReference type="AlphaFoldDB" id="A0A1M5H3V2"/>
<dbReference type="GO" id="GO:0140359">
    <property type="term" value="F:ABC-type transporter activity"/>
    <property type="evidence" value="ECO:0007669"/>
    <property type="project" value="InterPro"/>
</dbReference>
<reference evidence="10 11" key="1">
    <citation type="submission" date="2016-11" db="EMBL/GenBank/DDBJ databases">
        <authorList>
            <person name="Jaros S."/>
            <person name="Januszkiewicz K."/>
            <person name="Wedrychowicz H."/>
        </authorList>
    </citation>
    <scope>NUCLEOTIDE SEQUENCE [LARGE SCALE GENOMIC DNA]</scope>
    <source>
        <strain evidence="10 11">DSM 19436</strain>
    </source>
</reference>
<dbReference type="Proteomes" id="UP000184485">
    <property type="component" value="Unassembled WGS sequence"/>
</dbReference>
<keyword evidence="4 10" id="KW-0067">ATP-binding</keyword>
<feature type="domain" description="ABC transmembrane type-1" evidence="9">
    <location>
        <begin position="42"/>
        <end position="324"/>
    </location>
</feature>
<dbReference type="CDD" id="cd18584">
    <property type="entry name" value="ABC_6TM_AarD_CydD"/>
    <property type="match status" value="1"/>
</dbReference>
<dbReference type="InterPro" id="IPR011527">
    <property type="entry name" value="ABC1_TM_dom"/>
</dbReference>
<feature type="transmembrane region" description="Helical" evidence="7">
    <location>
        <begin position="32"/>
        <end position="53"/>
    </location>
</feature>
<evidence type="ECO:0000259" key="8">
    <source>
        <dbReference type="PROSITE" id="PS50893"/>
    </source>
</evidence>
<feature type="transmembrane region" description="Helical" evidence="7">
    <location>
        <begin position="255"/>
        <end position="280"/>
    </location>
</feature>
<dbReference type="Gene3D" id="3.40.50.300">
    <property type="entry name" value="P-loop containing nucleotide triphosphate hydrolases"/>
    <property type="match status" value="1"/>
</dbReference>
<dbReference type="InterPro" id="IPR003593">
    <property type="entry name" value="AAA+_ATPase"/>
</dbReference>
<evidence type="ECO:0000313" key="10">
    <source>
        <dbReference type="EMBL" id="SHG10566.1"/>
    </source>
</evidence>
<protein>
    <submittedName>
        <fullName evidence="10">ATP-binding cassette, subfamily C, CydD</fullName>
    </submittedName>
</protein>
<dbReference type="PROSITE" id="PS50893">
    <property type="entry name" value="ABC_TRANSPORTER_2"/>
    <property type="match status" value="1"/>
</dbReference>
<keyword evidence="5 7" id="KW-1133">Transmembrane helix</keyword>
<proteinExistence type="predicted"/>
<evidence type="ECO:0000256" key="2">
    <source>
        <dbReference type="ARBA" id="ARBA00022692"/>
    </source>
</evidence>
<keyword evidence="3" id="KW-0547">Nucleotide-binding</keyword>
<dbReference type="PANTHER" id="PTHR24221:SF261">
    <property type="entry name" value="GLUTATHIONE_L-CYSTEINE TRANSPORT SYSTEM ATP-BINDING_PERMEASE PROTEIN CYDD"/>
    <property type="match status" value="1"/>
</dbReference>
<gene>
    <name evidence="10" type="ORF">SAMN02745157_3617</name>
</gene>
<dbReference type="InterPro" id="IPR014216">
    <property type="entry name" value="ABC_transptr_CydD"/>
</dbReference>
<dbReference type="InterPro" id="IPR003439">
    <property type="entry name" value="ABC_transporter-like_ATP-bd"/>
</dbReference>
<evidence type="ECO:0000256" key="7">
    <source>
        <dbReference type="SAM" id="Phobius"/>
    </source>
</evidence>
<dbReference type="InterPro" id="IPR039421">
    <property type="entry name" value="Type_1_exporter"/>
</dbReference>
<keyword evidence="2 7" id="KW-0812">Transmembrane</keyword>
<feature type="transmembrane region" description="Helical" evidence="7">
    <location>
        <begin position="73"/>
        <end position="92"/>
    </location>
</feature>
<dbReference type="GO" id="GO:0005886">
    <property type="term" value="C:plasma membrane"/>
    <property type="evidence" value="ECO:0007669"/>
    <property type="project" value="UniProtKB-SubCell"/>
</dbReference>